<proteinExistence type="inferred from homology"/>
<organism evidence="13 14">
    <name type="scientific">Paraperlucidibaca wandonensis</name>
    <dbReference type="NCBI Taxonomy" id="1268273"/>
    <lineage>
        <taxon>Bacteria</taxon>
        <taxon>Pseudomonadati</taxon>
        <taxon>Pseudomonadota</taxon>
        <taxon>Gammaproteobacteria</taxon>
        <taxon>Moraxellales</taxon>
        <taxon>Moraxellaceae</taxon>
        <taxon>Paraperlucidibaca</taxon>
    </lineage>
</organism>
<dbReference type="RefSeq" id="WP_379067930.1">
    <property type="nucleotide sequence ID" value="NZ_JBHTIT010000001.1"/>
</dbReference>
<dbReference type="Pfam" id="PF00317">
    <property type="entry name" value="Ribonuc_red_lgN"/>
    <property type="match status" value="1"/>
</dbReference>
<keyword evidence="3" id="KW-0021">Allosteric enzyme</keyword>
<name>A0ABW3HBT6_9GAMM</name>
<feature type="domain" description="ATP-cone" evidence="12">
    <location>
        <begin position="143"/>
        <end position="232"/>
    </location>
</feature>
<reference evidence="14" key="1">
    <citation type="journal article" date="2019" name="Int. J. Syst. Evol. Microbiol.">
        <title>The Global Catalogue of Microorganisms (GCM) 10K type strain sequencing project: providing services to taxonomists for standard genome sequencing and annotation.</title>
        <authorList>
            <consortium name="The Broad Institute Genomics Platform"/>
            <consortium name="The Broad Institute Genome Sequencing Center for Infectious Disease"/>
            <person name="Wu L."/>
            <person name="Ma J."/>
        </authorList>
    </citation>
    <scope>NUCLEOTIDE SEQUENCE [LARGE SCALE GENOMIC DNA]</scope>
    <source>
        <strain evidence="14">CCUG 63419</strain>
    </source>
</reference>
<protein>
    <recommendedName>
        <fullName evidence="2 10">Ribonucleoside-diphosphate reductase</fullName>
        <ecNumber evidence="2 10">1.17.4.1</ecNumber>
    </recommendedName>
</protein>
<dbReference type="PANTHER" id="PTHR11573">
    <property type="entry name" value="RIBONUCLEOSIDE-DIPHOSPHATE REDUCTASE LARGE CHAIN"/>
    <property type="match status" value="1"/>
</dbReference>
<feature type="domain" description="ATP-cone" evidence="12">
    <location>
        <begin position="29"/>
        <end position="129"/>
    </location>
</feature>
<dbReference type="InterPro" id="IPR013509">
    <property type="entry name" value="RNR_lsu_N"/>
</dbReference>
<dbReference type="Pfam" id="PF02867">
    <property type="entry name" value="Ribonuc_red_lgC"/>
    <property type="match status" value="1"/>
</dbReference>
<dbReference type="Pfam" id="PF03477">
    <property type="entry name" value="ATP-cone"/>
    <property type="match status" value="2"/>
</dbReference>
<dbReference type="InterPro" id="IPR039718">
    <property type="entry name" value="Rrm1"/>
</dbReference>
<gene>
    <name evidence="13" type="ORF">ACFQ0F_00635</name>
</gene>
<comment type="catalytic activity">
    <reaction evidence="8 10">
        <text>a 2'-deoxyribonucleoside 5'-diphosphate + [thioredoxin]-disulfide + H2O = a ribonucleoside 5'-diphosphate + [thioredoxin]-dithiol</text>
        <dbReference type="Rhea" id="RHEA:23252"/>
        <dbReference type="Rhea" id="RHEA-COMP:10698"/>
        <dbReference type="Rhea" id="RHEA-COMP:10700"/>
        <dbReference type="ChEBI" id="CHEBI:15377"/>
        <dbReference type="ChEBI" id="CHEBI:29950"/>
        <dbReference type="ChEBI" id="CHEBI:50058"/>
        <dbReference type="ChEBI" id="CHEBI:57930"/>
        <dbReference type="ChEBI" id="CHEBI:73316"/>
        <dbReference type="EC" id="1.17.4.1"/>
    </reaction>
</comment>
<dbReference type="SUPFAM" id="SSF48168">
    <property type="entry name" value="R1 subunit of ribonucleotide reductase, N-terminal domain"/>
    <property type="match status" value="1"/>
</dbReference>
<keyword evidence="14" id="KW-1185">Reference proteome</keyword>
<evidence type="ECO:0000256" key="8">
    <source>
        <dbReference type="ARBA" id="ARBA00047754"/>
    </source>
</evidence>
<dbReference type="EC" id="1.17.4.1" evidence="2 10"/>
<evidence type="ECO:0000256" key="10">
    <source>
        <dbReference type="RuleBase" id="RU003410"/>
    </source>
</evidence>
<dbReference type="InterPro" id="IPR005144">
    <property type="entry name" value="ATP-cone_dom"/>
</dbReference>
<evidence type="ECO:0000256" key="11">
    <source>
        <dbReference type="SAM" id="MobiDB-lite"/>
    </source>
</evidence>
<evidence type="ECO:0000256" key="4">
    <source>
        <dbReference type="ARBA" id="ARBA00022741"/>
    </source>
</evidence>
<evidence type="ECO:0000256" key="9">
    <source>
        <dbReference type="PROSITE-ProRule" id="PRU00492"/>
    </source>
</evidence>
<dbReference type="InterPro" id="IPR013346">
    <property type="entry name" value="NrdE_NrdA_C"/>
</dbReference>
<comment type="caution">
    <text evidence="13">The sequence shown here is derived from an EMBL/GenBank/DDBJ whole genome shotgun (WGS) entry which is preliminary data.</text>
</comment>
<dbReference type="EMBL" id="JBHTIT010000001">
    <property type="protein sequence ID" value="MFD0948913.1"/>
    <property type="molecule type" value="Genomic_DNA"/>
</dbReference>
<evidence type="ECO:0000256" key="7">
    <source>
        <dbReference type="ARBA" id="ARBA00023116"/>
    </source>
</evidence>
<evidence type="ECO:0000259" key="12">
    <source>
        <dbReference type="PROSITE" id="PS51161"/>
    </source>
</evidence>
<evidence type="ECO:0000256" key="2">
    <source>
        <dbReference type="ARBA" id="ARBA00012274"/>
    </source>
</evidence>
<feature type="compositionally biased region" description="Low complexity" evidence="11">
    <location>
        <begin position="9"/>
        <end position="26"/>
    </location>
</feature>
<keyword evidence="7 10" id="KW-0215">Deoxyribonucleotide synthesis</keyword>
<dbReference type="InterPro" id="IPR008926">
    <property type="entry name" value="RNR_R1-su_N"/>
</dbReference>
<dbReference type="Gene3D" id="3.20.70.20">
    <property type="match status" value="1"/>
</dbReference>
<dbReference type="NCBIfam" id="TIGR02506">
    <property type="entry name" value="NrdE_NrdA"/>
    <property type="match status" value="1"/>
</dbReference>
<comment type="function">
    <text evidence="10">Provides the precursors necessary for DNA synthesis. Catalyzes the biosynthesis of deoxyribonucleotides from the corresponding ribonucleotides.</text>
</comment>
<dbReference type="NCBIfam" id="NF005544">
    <property type="entry name" value="PRK07207.1"/>
    <property type="match status" value="1"/>
</dbReference>
<comment type="similarity">
    <text evidence="1 10">Belongs to the ribonucleoside diphosphate reductase large chain family.</text>
</comment>
<dbReference type="CDD" id="cd01679">
    <property type="entry name" value="RNR_I"/>
    <property type="match status" value="1"/>
</dbReference>
<keyword evidence="5 9" id="KW-0067">ATP-binding</keyword>
<evidence type="ECO:0000256" key="6">
    <source>
        <dbReference type="ARBA" id="ARBA00023002"/>
    </source>
</evidence>
<dbReference type="PRINTS" id="PR01183">
    <property type="entry name" value="RIBORDTASEM1"/>
</dbReference>
<dbReference type="PROSITE" id="PS00089">
    <property type="entry name" value="RIBORED_LARGE"/>
    <property type="match status" value="1"/>
</dbReference>
<feature type="region of interest" description="Disordered" evidence="11">
    <location>
        <begin position="1"/>
        <end position="26"/>
    </location>
</feature>
<keyword evidence="6 10" id="KW-0560">Oxidoreductase</keyword>
<sequence>MQADIFAEATTQTPTTPTTPTAGTAPGQLRVIKRNGTVVSYDDNKIALAISKAFLAIEGSAAANSSRIHETVAQLTTLVSATFKRRMPSGGMVHIEEIQDQVELSLMRSGEQKIARAYVLYRDERARARDIETPASTRHHPTLHVLKADGSRHLLDLGRLEALVVNACEGLSGVESKAIVEDTLRNLYDGAAETDINNVLVMCARVMIEQEPNYTYVTARLLLDHLRSEGLSFMGIAELASQGEMTQYYPHALPIYINRGIELELLDPKLADYDMARLGAALKPDRDFQFTYLGLQTLYDRYFLHSNDVRFELPQIFFMRVAMGLAMQEPGDREARVIEFYDLMSSFDYMASTPTLFNAGTLRPQLSSCYLTTIPDDLHGIYGAIQDNAMLSKWAGGLGNDWTPVRALGAYIKGTNGKSQGVVPFLKVANDTAVAVNQGGKRKGAVCAYLETWHLDIEEFVELRKNTGDDRRRTHDMNTANWVPDLFMKRVFDGGQWTLFSPSDVPDLHDLYGKPFEQRYTEYERMCDNGQMRLYKRIQAQDLWRKMLSMLFETGHPWITFKDVCNLRSPQQHVGVVHSSNLCTEITLNTSKDEIAVCNLGSVNLVNHVSETGLDQDKLRRTVRTAVRMLDNVIDINYYAVEAARTSNMRHRPVGMGIMGFQDALYKQKLAYASDDAVTFADRSMEAISYYAIEASCELAGERGRYSTFEGSLWSRGVLPIDSLWALAEHRGAQYVEVDFSQTLDWATLRDQVKTVGMRNSNVMAIAPTATISNICGVSQSIEPTYQNLYVKSNLSGEFTVVNPYLVHELKARGLWDTVMVNDLKYYEGSVQKLERVPADMKAIYATAFEIEPRWLVDAGSRRQKWIDQAQSLNLYLAEASGKKLDITYRMAWYRGLKTTYYLRAIGATATEKSTVSDGALNAVKAQIEDMVVAAPVPLACSIDNPDCEACQ</sequence>
<dbReference type="SUPFAM" id="SSF51998">
    <property type="entry name" value="PFL-like glycyl radical enzymes"/>
    <property type="match status" value="1"/>
</dbReference>
<accession>A0ABW3HBT6</accession>
<evidence type="ECO:0000313" key="14">
    <source>
        <dbReference type="Proteomes" id="UP001597044"/>
    </source>
</evidence>
<dbReference type="PANTHER" id="PTHR11573:SF6">
    <property type="entry name" value="RIBONUCLEOSIDE-DIPHOSPHATE REDUCTASE LARGE SUBUNIT"/>
    <property type="match status" value="1"/>
</dbReference>
<dbReference type="Proteomes" id="UP001597044">
    <property type="component" value="Unassembled WGS sequence"/>
</dbReference>
<dbReference type="InterPro" id="IPR000788">
    <property type="entry name" value="RNR_lg_C"/>
</dbReference>
<dbReference type="PROSITE" id="PS51161">
    <property type="entry name" value="ATP_CONE"/>
    <property type="match status" value="2"/>
</dbReference>
<evidence type="ECO:0000256" key="1">
    <source>
        <dbReference type="ARBA" id="ARBA00010406"/>
    </source>
</evidence>
<evidence type="ECO:0000256" key="3">
    <source>
        <dbReference type="ARBA" id="ARBA00022533"/>
    </source>
</evidence>
<evidence type="ECO:0000256" key="5">
    <source>
        <dbReference type="ARBA" id="ARBA00022840"/>
    </source>
</evidence>
<evidence type="ECO:0000313" key="13">
    <source>
        <dbReference type="EMBL" id="MFD0948913.1"/>
    </source>
</evidence>
<keyword evidence="4 9" id="KW-0547">Nucleotide-binding</keyword>